<dbReference type="Proteomes" id="UP000601223">
    <property type="component" value="Unassembled WGS sequence"/>
</dbReference>
<organism evidence="4 5">
    <name type="scientific">Catellatospora bangladeshensis</name>
    <dbReference type="NCBI Taxonomy" id="310355"/>
    <lineage>
        <taxon>Bacteria</taxon>
        <taxon>Bacillati</taxon>
        <taxon>Actinomycetota</taxon>
        <taxon>Actinomycetes</taxon>
        <taxon>Micromonosporales</taxon>
        <taxon>Micromonosporaceae</taxon>
        <taxon>Catellatospora</taxon>
    </lineage>
</organism>
<evidence type="ECO:0000256" key="1">
    <source>
        <dbReference type="ARBA" id="ARBA00004370"/>
    </source>
</evidence>
<accession>A0A8J3NJM3</accession>
<protein>
    <submittedName>
        <fullName evidence="4">Uncharacterized protein</fullName>
    </submittedName>
</protein>
<evidence type="ECO:0000256" key="3">
    <source>
        <dbReference type="SAM" id="Phobius"/>
    </source>
</evidence>
<evidence type="ECO:0000313" key="4">
    <source>
        <dbReference type="EMBL" id="GIF82153.1"/>
    </source>
</evidence>
<feature type="transmembrane region" description="Helical" evidence="3">
    <location>
        <begin position="34"/>
        <end position="53"/>
    </location>
</feature>
<dbReference type="AlphaFoldDB" id="A0A8J3NJM3"/>
<proteinExistence type="predicted"/>
<evidence type="ECO:0000313" key="5">
    <source>
        <dbReference type="Proteomes" id="UP000601223"/>
    </source>
</evidence>
<keyword evidence="5" id="KW-1185">Reference proteome</keyword>
<dbReference type="InterPro" id="IPR032710">
    <property type="entry name" value="NTF2-like_dom_sf"/>
</dbReference>
<sequence length="202" mass="22533">MTARPGAVGGETGNMSWIEEVLRRRRRRRTWGRIAMVLALVTPLALHLGWPYWEQYRSRQEAETNAAALQEYEAVVRPAVRALLAYDYRDFDGAVARGQAFLTGPFAAEYPAAMASLRTTAFVEQAVVTVDDPTLVINERGRHRSEVTAFVTQRRRSNRLAGVEIAYCRVLVTLERAGSGWKVARFVITPNSTVEISPAAVP</sequence>
<reference evidence="4 5" key="1">
    <citation type="submission" date="2021-01" db="EMBL/GenBank/DDBJ databases">
        <title>Whole genome shotgun sequence of Catellatospora bangladeshensis NBRC 107357.</title>
        <authorList>
            <person name="Komaki H."/>
            <person name="Tamura T."/>
        </authorList>
    </citation>
    <scope>NUCLEOTIDE SEQUENCE [LARGE SCALE GENOMIC DNA]</scope>
    <source>
        <strain evidence="4 5">NBRC 107357</strain>
    </source>
</reference>
<dbReference type="EMBL" id="BONF01000018">
    <property type="protein sequence ID" value="GIF82153.1"/>
    <property type="molecule type" value="Genomic_DNA"/>
</dbReference>
<gene>
    <name evidence="4" type="ORF">Cba03nite_35020</name>
</gene>
<dbReference type="PANTHER" id="PTHR37042">
    <property type="entry name" value="OUTER MEMBRANE PROTEIN RV1973"/>
    <property type="match status" value="1"/>
</dbReference>
<evidence type="ECO:0000256" key="2">
    <source>
        <dbReference type="ARBA" id="ARBA00023136"/>
    </source>
</evidence>
<keyword evidence="2 3" id="KW-0472">Membrane</keyword>
<keyword evidence="3" id="KW-1133">Transmembrane helix</keyword>
<keyword evidence="3" id="KW-0812">Transmembrane</keyword>
<comment type="caution">
    <text evidence="4">The sequence shown here is derived from an EMBL/GenBank/DDBJ whole genome shotgun (WGS) entry which is preliminary data.</text>
</comment>
<name>A0A8J3NJM3_9ACTN</name>
<comment type="subcellular location">
    <subcellularLocation>
        <location evidence="1">Membrane</location>
    </subcellularLocation>
</comment>
<dbReference type="SUPFAM" id="SSF54427">
    <property type="entry name" value="NTF2-like"/>
    <property type="match status" value="1"/>
</dbReference>
<dbReference type="GO" id="GO:0016020">
    <property type="term" value="C:membrane"/>
    <property type="evidence" value="ECO:0007669"/>
    <property type="project" value="UniProtKB-SubCell"/>
</dbReference>
<dbReference type="PANTHER" id="PTHR37042:SF4">
    <property type="entry name" value="OUTER MEMBRANE PROTEIN RV1973"/>
    <property type="match status" value="1"/>
</dbReference>